<dbReference type="SUPFAM" id="SSF101690">
    <property type="entry name" value="PAZ domain"/>
    <property type="match status" value="1"/>
</dbReference>
<dbReference type="STRING" id="307972.A0A2G8LRV3"/>
<dbReference type="CDD" id="cd02845">
    <property type="entry name" value="PAZ_piwi_like"/>
    <property type="match status" value="1"/>
</dbReference>
<dbReference type="Gene3D" id="2.170.260.10">
    <property type="entry name" value="paz domain"/>
    <property type="match status" value="1"/>
</dbReference>
<dbReference type="SMART" id="SM00950">
    <property type="entry name" value="Piwi"/>
    <property type="match status" value="1"/>
</dbReference>
<dbReference type="GO" id="GO:0003723">
    <property type="term" value="F:RNA binding"/>
    <property type="evidence" value="ECO:0007669"/>
    <property type="project" value="UniProtKB-KW"/>
</dbReference>
<keyword evidence="4" id="KW-0221">Differentiation</keyword>
<keyword evidence="6" id="KW-0943">RNA-mediated gene silencing</keyword>
<evidence type="ECO:0008006" key="12">
    <source>
        <dbReference type="Google" id="ProtNLM"/>
    </source>
</evidence>
<gene>
    <name evidence="10" type="ORF">BSL78_00092</name>
</gene>
<dbReference type="Gene3D" id="3.30.420.10">
    <property type="entry name" value="Ribonuclease H-like superfamily/Ribonuclease H"/>
    <property type="match status" value="1"/>
</dbReference>
<reference evidence="10 11" key="1">
    <citation type="journal article" date="2017" name="PLoS Biol.">
        <title>The sea cucumber genome provides insights into morphological evolution and visceral regeneration.</title>
        <authorList>
            <person name="Zhang X."/>
            <person name="Sun L."/>
            <person name="Yuan J."/>
            <person name="Sun Y."/>
            <person name="Gao Y."/>
            <person name="Zhang L."/>
            <person name="Li S."/>
            <person name="Dai H."/>
            <person name="Hamel J.F."/>
            <person name="Liu C."/>
            <person name="Yu Y."/>
            <person name="Liu S."/>
            <person name="Lin W."/>
            <person name="Guo K."/>
            <person name="Jin S."/>
            <person name="Xu P."/>
            <person name="Storey K.B."/>
            <person name="Huan P."/>
            <person name="Zhang T."/>
            <person name="Zhou Y."/>
            <person name="Zhang J."/>
            <person name="Lin C."/>
            <person name="Li X."/>
            <person name="Xing L."/>
            <person name="Huo D."/>
            <person name="Sun M."/>
            <person name="Wang L."/>
            <person name="Mercier A."/>
            <person name="Li F."/>
            <person name="Yang H."/>
            <person name="Xiang J."/>
        </authorList>
    </citation>
    <scope>NUCLEOTIDE SEQUENCE [LARGE SCALE GENOMIC DNA]</scope>
    <source>
        <strain evidence="10">Shaxun</strain>
        <tissue evidence="10">Muscle</tissue>
    </source>
</reference>
<dbReference type="Pfam" id="PF02170">
    <property type="entry name" value="PAZ"/>
    <property type="match status" value="1"/>
</dbReference>
<comment type="subcellular location">
    <subcellularLocation>
        <location evidence="1">Cytoplasm</location>
    </subcellularLocation>
</comment>
<dbReference type="InterPro" id="IPR003165">
    <property type="entry name" value="Piwi"/>
</dbReference>
<evidence type="ECO:0000259" key="8">
    <source>
        <dbReference type="PROSITE" id="PS50821"/>
    </source>
</evidence>
<dbReference type="SMART" id="SM00949">
    <property type="entry name" value="PAZ"/>
    <property type="match status" value="1"/>
</dbReference>
<dbReference type="SUPFAM" id="SSF53098">
    <property type="entry name" value="Ribonuclease H-like"/>
    <property type="match status" value="1"/>
</dbReference>
<dbReference type="GO" id="GO:0031047">
    <property type="term" value="P:regulatory ncRNA-mediated gene silencing"/>
    <property type="evidence" value="ECO:0007669"/>
    <property type="project" value="UniProtKB-KW"/>
</dbReference>
<proteinExistence type="inferred from homology"/>
<dbReference type="GO" id="GO:0005737">
    <property type="term" value="C:cytoplasm"/>
    <property type="evidence" value="ECO:0007669"/>
    <property type="project" value="UniProtKB-SubCell"/>
</dbReference>
<sequence>MAKKWISENNWSWLEYDLTLGASRYNNKTYRVDEIMWQQNPTQSFSTKQGDITFMQYYDEQYQRKITDPTQPLLMILPRSKDVQGEERKPILLIPELCLMTGISEEMRSNFSIMKDIGQHTRVNPGNRTRELEKFLHQINANPEIVEYTEKWQVKFHPKLVEVKGRILPPEGIYQKTARYSYEQRTADWSRELRGAVLLTPVSLHSWAFICTGRDADNGHNFVEALRRVGPPMGMDIAQPTVLKIQDDRINTYVRGIKEQHGRIQLVMCILPTNKKERYDSIKKVCVNECPIPSQMILGKTISKRQMVMSVATKVAMQLNCKLGGDLWAVEIPLSDLMVVGIDCYHDSSTRGRSAVGFVASMNKTLTKYHSRCAFQHTDQEITDSLLTSMHACLKRYNAINNSYPSKIIVYRDGVGDGQLAAVVEHEVPQLEDCFSRLSPNYKPKLTVIVVKKRINNRFFMLGRWWRWSPRRKRRQGRKRGRQRRFDFFLVSQSVRQGTVSPTSYNVIRNGVGLKPDHLQRLTYKLTHLYFNWPGTVRVPAPCLYAHKLAFLVGQSTHKLPAVDLADTLFYL</sequence>
<protein>
    <recommendedName>
        <fullName evidence="12">Piwi-like protein 1</fullName>
    </recommendedName>
</protein>
<dbReference type="InterPro" id="IPR036397">
    <property type="entry name" value="RNaseH_sf"/>
</dbReference>
<dbReference type="AlphaFoldDB" id="A0A2G8LRV3"/>
<accession>A0A2G8LRV3</accession>
<organism evidence="10 11">
    <name type="scientific">Stichopus japonicus</name>
    <name type="common">Sea cucumber</name>
    <dbReference type="NCBI Taxonomy" id="307972"/>
    <lineage>
        <taxon>Eukaryota</taxon>
        <taxon>Metazoa</taxon>
        <taxon>Echinodermata</taxon>
        <taxon>Eleutherozoa</taxon>
        <taxon>Echinozoa</taxon>
        <taxon>Holothuroidea</taxon>
        <taxon>Aspidochirotacea</taxon>
        <taxon>Aspidochirotida</taxon>
        <taxon>Stichopodidae</taxon>
        <taxon>Apostichopus</taxon>
    </lineage>
</organism>
<dbReference type="Gene3D" id="3.40.50.2300">
    <property type="match status" value="1"/>
</dbReference>
<evidence type="ECO:0000256" key="7">
    <source>
        <dbReference type="ARBA" id="ARBA00038291"/>
    </source>
</evidence>
<dbReference type="InterPro" id="IPR003100">
    <property type="entry name" value="PAZ_dom"/>
</dbReference>
<dbReference type="CDD" id="cd04658">
    <property type="entry name" value="Piwi_piwi-like_Euk"/>
    <property type="match status" value="1"/>
</dbReference>
<evidence type="ECO:0000256" key="6">
    <source>
        <dbReference type="ARBA" id="ARBA00023158"/>
    </source>
</evidence>
<keyword evidence="11" id="KW-1185">Reference proteome</keyword>
<dbReference type="PROSITE" id="PS50822">
    <property type="entry name" value="PIWI"/>
    <property type="match status" value="1"/>
</dbReference>
<evidence type="ECO:0000256" key="5">
    <source>
        <dbReference type="ARBA" id="ARBA00022884"/>
    </source>
</evidence>
<comment type="caution">
    <text evidence="10">The sequence shown here is derived from an EMBL/GenBank/DDBJ whole genome shotgun (WGS) entry which is preliminary data.</text>
</comment>
<evidence type="ECO:0000313" key="10">
    <source>
        <dbReference type="EMBL" id="PIK62965.1"/>
    </source>
</evidence>
<keyword evidence="5" id="KW-0694">RNA-binding</keyword>
<evidence type="ECO:0000259" key="9">
    <source>
        <dbReference type="PROSITE" id="PS50822"/>
    </source>
</evidence>
<dbReference type="FunFam" id="2.170.260.10:FF:000003">
    <property type="entry name" value="Piwi-like RNA-mediated gene silencing 2"/>
    <property type="match status" value="1"/>
</dbReference>
<feature type="domain" description="Piwi" evidence="9">
    <location>
        <begin position="266"/>
        <end position="558"/>
    </location>
</feature>
<dbReference type="PROSITE" id="PS50821">
    <property type="entry name" value="PAZ"/>
    <property type="match status" value="1"/>
</dbReference>
<dbReference type="GO" id="GO:0030154">
    <property type="term" value="P:cell differentiation"/>
    <property type="evidence" value="ECO:0007669"/>
    <property type="project" value="UniProtKB-KW"/>
</dbReference>
<dbReference type="OrthoDB" id="445936at2759"/>
<dbReference type="FunFam" id="3.30.420.10:FF:000014">
    <property type="entry name" value="Piwi-like RNA-mediated gene silencing 1"/>
    <property type="match status" value="1"/>
</dbReference>
<feature type="domain" description="PAZ" evidence="8">
    <location>
        <begin position="1"/>
        <end position="102"/>
    </location>
</feature>
<evidence type="ECO:0000256" key="1">
    <source>
        <dbReference type="ARBA" id="ARBA00004496"/>
    </source>
</evidence>
<dbReference type="PANTHER" id="PTHR22891">
    <property type="entry name" value="EUKARYOTIC TRANSLATION INITIATION FACTOR 2C"/>
    <property type="match status" value="1"/>
</dbReference>
<evidence type="ECO:0000256" key="2">
    <source>
        <dbReference type="ARBA" id="ARBA00022473"/>
    </source>
</evidence>
<dbReference type="InterPro" id="IPR012337">
    <property type="entry name" value="RNaseH-like_sf"/>
</dbReference>
<dbReference type="Pfam" id="PF02171">
    <property type="entry name" value="Piwi"/>
    <property type="match status" value="1"/>
</dbReference>
<dbReference type="InterPro" id="IPR036085">
    <property type="entry name" value="PAZ_dom_sf"/>
</dbReference>
<name>A0A2G8LRV3_STIJA</name>
<keyword evidence="3" id="KW-0963">Cytoplasm</keyword>
<dbReference type="Proteomes" id="UP000230750">
    <property type="component" value="Unassembled WGS sequence"/>
</dbReference>
<comment type="similarity">
    <text evidence="7">Belongs to the argonaute family. Piwi subfamily.</text>
</comment>
<evidence type="ECO:0000256" key="4">
    <source>
        <dbReference type="ARBA" id="ARBA00022782"/>
    </source>
</evidence>
<keyword evidence="2" id="KW-0217">Developmental protein</keyword>
<dbReference type="EMBL" id="MRZV01000002">
    <property type="protein sequence ID" value="PIK62965.1"/>
    <property type="molecule type" value="Genomic_DNA"/>
</dbReference>
<evidence type="ECO:0000313" key="11">
    <source>
        <dbReference type="Proteomes" id="UP000230750"/>
    </source>
</evidence>
<evidence type="ECO:0000256" key="3">
    <source>
        <dbReference type="ARBA" id="ARBA00022490"/>
    </source>
</evidence>